<dbReference type="InterPro" id="IPR001619">
    <property type="entry name" value="Sec1-like"/>
</dbReference>
<feature type="region of interest" description="Disordered" evidence="2">
    <location>
        <begin position="442"/>
        <end position="467"/>
    </location>
</feature>
<dbReference type="EMBL" id="ATMH01003112">
    <property type="protein sequence ID" value="EPY31911.1"/>
    <property type="molecule type" value="Genomic_DNA"/>
</dbReference>
<feature type="region of interest" description="Disordered" evidence="2">
    <location>
        <begin position="534"/>
        <end position="558"/>
    </location>
</feature>
<dbReference type="Gene3D" id="3.90.830.10">
    <property type="entry name" value="Syntaxin Binding Protein 1, Chain A, domain 2"/>
    <property type="match status" value="1"/>
</dbReference>
<organism evidence="3 4">
    <name type="scientific">Strigomonas culicis</name>
    <dbReference type="NCBI Taxonomy" id="28005"/>
    <lineage>
        <taxon>Eukaryota</taxon>
        <taxon>Discoba</taxon>
        <taxon>Euglenozoa</taxon>
        <taxon>Kinetoplastea</taxon>
        <taxon>Metakinetoplastina</taxon>
        <taxon>Trypanosomatida</taxon>
        <taxon>Trypanosomatidae</taxon>
        <taxon>Strigomonadinae</taxon>
        <taxon>Strigomonas</taxon>
    </lineage>
</organism>
<dbReference type="Proteomes" id="UP000015354">
    <property type="component" value="Unassembled WGS sequence"/>
</dbReference>
<dbReference type="InterPro" id="IPR043127">
    <property type="entry name" value="Sec-1-like_dom3a"/>
</dbReference>
<dbReference type="PANTHER" id="PTHR11679">
    <property type="entry name" value="VESICLE PROTEIN SORTING-ASSOCIATED"/>
    <property type="match status" value="1"/>
</dbReference>
<feature type="compositionally biased region" description="Polar residues" evidence="2">
    <location>
        <begin position="453"/>
        <end position="464"/>
    </location>
</feature>
<dbReference type="GO" id="GO:0016192">
    <property type="term" value="P:vesicle-mediated transport"/>
    <property type="evidence" value="ECO:0007669"/>
    <property type="project" value="InterPro"/>
</dbReference>
<accession>S9VXX5</accession>
<protein>
    <submittedName>
        <fullName evidence="3">Syntaxin-binding protein 1</fullName>
    </submittedName>
</protein>
<dbReference type="Gene3D" id="3.40.50.2060">
    <property type="match status" value="1"/>
</dbReference>
<keyword evidence="4" id="KW-1185">Reference proteome</keyword>
<evidence type="ECO:0000313" key="3">
    <source>
        <dbReference type="EMBL" id="EPY31911.1"/>
    </source>
</evidence>
<dbReference type="OrthoDB" id="2228at2759"/>
<dbReference type="SUPFAM" id="SSF56815">
    <property type="entry name" value="Sec1/munc18-like (SM) proteins"/>
    <property type="match status" value="1"/>
</dbReference>
<evidence type="ECO:0000256" key="1">
    <source>
        <dbReference type="ARBA" id="ARBA00009884"/>
    </source>
</evidence>
<sequence length="558" mass="61772">MLSPIPGDFKILVCDRVGAQIVNTCMRMHDLMDHGITLVEDLYMVRQPVISSPAIYLIAPDPESVQRVIEDWAARSTYKEAHVFFTGASNEALLHAFAMAPPRVAAHIFTLKDMLMDFSVPEPLLFHMNLTGDLMKLFPPEIALSGGRENILGQVGRRLVSVFVTIGCGVPVVRYQATSRLAQQVARNFYDDIAKLSRELPDMKIGTADANTPLLIIVDRSYDAAEAVAHHRNYQALLQDLLPLREGFLYEHTFDSRGGENKTRLCPVDEQDPYWCQYRHANINVCLEAFPRLLKELVAANPNLVQGMSKDMNLNDVGSAIRALPEFQEKQGRLSMHVDILTRLMELYNTQKLATVCELEMDMAAERRPFKELFELVRQSVADASIPVPVRLRLLLRFIASSDTREFSEAKRQLLVQESGLANEASRCSNMNMFCVRTGHLKPEKAADPRSPGSPTESKGNVLTNLGRRTLRSKTYNSAASNVSMGSDQGRLVEDTADVNQAALILEAAAQGSLSMTDFPSLNAAMSDLAYGGGGGADGPRNRQSLRMGLARMRTGTS</sequence>
<name>S9VXX5_9TRYP</name>
<reference evidence="3 4" key="1">
    <citation type="journal article" date="2013" name="PLoS ONE">
        <title>Predicting the Proteins of Angomonas deanei, Strigomonas culicis and Their Respective Endosymbionts Reveals New Aspects of the Trypanosomatidae Family.</title>
        <authorList>
            <person name="Motta M.C."/>
            <person name="Martins A.C."/>
            <person name="de Souza S.S."/>
            <person name="Catta-Preta C.M."/>
            <person name="Silva R."/>
            <person name="Klein C.C."/>
            <person name="de Almeida L.G."/>
            <person name="de Lima Cunha O."/>
            <person name="Ciapina L.P."/>
            <person name="Brocchi M."/>
            <person name="Colabardini A.C."/>
            <person name="de Araujo Lima B."/>
            <person name="Machado C.R."/>
            <person name="de Almeida Soares C.M."/>
            <person name="Probst C.M."/>
            <person name="de Menezes C.B."/>
            <person name="Thompson C.E."/>
            <person name="Bartholomeu D.C."/>
            <person name="Gradia D.F."/>
            <person name="Pavoni D.P."/>
            <person name="Grisard E.C."/>
            <person name="Fantinatti-Garboggini F."/>
            <person name="Marchini F.K."/>
            <person name="Rodrigues-Luiz G.F."/>
            <person name="Wagner G."/>
            <person name="Goldman G.H."/>
            <person name="Fietto J.L."/>
            <person name="Elias M.C."/>
            <person name="Goldman M.H."/>
            <person name="Sagot M.F."/>
            <person name="Pereira M."/>
            <person name="Stoco P.H."/>
            <person name="de Mendonca-Neto R.P."/>
            <person name="Teixeira S.M."/>
            <person name="Maciel T.E."/>
            <person name="de Oliveira Mendes T.A."/>
            <person name="Urmenyi T.P."/>
            <person name="de Souza W."/>
            <person name="Schenkman S."/>
            <person name="de Vasconcelos A.T."/>
        </authorList>
    </citation>
    <scope>NUCLEOTIDE SEQUENCE [LARGE SCALE GENOMIC DNA]</scope>
</reference>
<proteinExistence type="inferred from homology"/>
<dbReference type="AlphaFoldDB" id="S9VXX5"/>
<comment type="caution">
    <text evidence="3">The sequence shown here is derived from an EMBL/GenBank/DDBJ whole genome shotgun (WGS) entry which is preliminary data.</text>
</comment>
<gene>
    <name evidence="3" type="ORF">STCU_03112</name>
</gene>
<dbReference type="InterPro" id="IPR043154">
    <property type="entry name" value="Sec-1-like_dom1"/>
</dbReference>
<comment type="similarity">
    <text evidence="1">Belongs to the STXBP/unc-18/SEC1 family.</text>
</comment>
<evidence type="ECO:0000256" key="2">
    <source>
        <dbReference type="SAM" id="MobiDB-lite"/>
    </source>
</evidence>
<dbReference type="InterPro" id="IPR036045">
    <property type="entry name" value="Sec1-like_sf"/>
</dbReference>
<dbReference type="Pfam" id="PF00995">
    <property type="entry name" value="Sec1"/>
    <property type="match status" value="1"/>
</dbReference>
<evidence type="ECO:0000313" key="4">
    <source>
        <dbReference type="Proteomes" id="UP000015354"/>
    </source>
</evidence>